<gene>
    <name evidence="4" type="ORF">tinsulaeT_10270</name>
</gene>
<accession>A0ABQ6GSR8</accession>
<dbReference type="Proteomes" id="UP001157186">
    <property type="component" value="Unassembled WGS sequence"/>
</dbReference>
<dbReference type="InterPro" id="IPR044084">
    <property type="entry name" value="AvModA-like_subst-bd"/>
</dbReference>
<proteinExistence type="inferred from homology"/>
<reference evidence="4 5" key="1">
    <citation type="submission" date="2023-03" db="EMBL/GenBank/DDBJ databases">
        <title>Draft genome sequence of Thalassotalea insulae KCTC 62186T.</title>
        <authorList>
            <person name="Sawabe T."/>
        </authorList>
    </citation>
    <scope>NUCLEOTIDE SEQUENCE [LARGE SCALE GENOMIC DNA]</scope>
    <source>
        <strain evidence="4 5">KCTC 62186</strain>
    </source>
</reference>
<keyword evidence="5" id="KW-1185">Reference proteome</keyword>
<dbReference type="NCBIfam" id="TIGR01256">
    <property type="entry name" value="modA"/>
    <property type="match status" value="1"/>
</dbReference>
<evidence type="ECO:0000313" key="5">
    <source>
        <dbReference type="Proteomes" id="UP001157186"/>
    </source>
</evidence>
<dbReference type="Pfam" id="PF13531">
    <property type="entry name" value="SBP_bac_11"/>
    <property type="match status" value="1"/>
</dbReference>
<dbReference type="Gene3D" id="3.40.190.10">
    <property type="entry name" value="Periplasmic binding protein-like II"/>
    <property type="match status" value="2"/>
</dbReference>
<evidence type="ECO:0000256" key="2">
    <source>
        <dbReference type="ARBA" id="ARBA00022723"/>
    </source>
</evidence>
<keyword evidence="3" id="KW-0732">Signal</keyword>
<evidence type="ECO:0000313" key="4">
    <source>
        <dbReference type="EMBL" id="GLX77687.1"/>
    </source>
</evidence>
<dbReference type="PANTHER" id="PTHR30632">
    <property type="entry name" value="MOLYBDATE-BINDING PERIPLASMIC PROTEIN"/>
    <property type="match status" value="1"/>
</dbReference>
<comment type="caution">
    <text evidence="4">The sequence shown here is derived from an EMBL/GenBank/DDBJ whole genome shotgun (WGS) entry which is preliminary data.</text>
</comment>
<organism evidence="4 5">
    <name type="scientific">Thalassotalea insulae</name>
    <dbReference type="NCBI Taxonomy" id="2056778"/>
    <lineage>
        <taxon>Bacteria</taxon>
        <taxon>Pseudomonadati</taxon>
        <taxon>Pseudomonadota</taxon>
        <taxon>Gammaproteobacteria</taxon>
        <taxon>Alteromonadales</taxon>
        <taxon>Colwelliaceae</taxon>
        <taxon>Thalassotalea</taxon>
    </lineage>
</organism>
<dbReference type="PIRSF" id="PIRSF004846">
    <property type="entry name" value="ModA"/>
    <property type="match status" value="1"/>
</dbReference>
<dbReference type="InterPro" id="IPR050682">
    <property type="entry name" value="ModA/WtpA"/>
</dbReference>
<dbReference type="RefSeq" id="WP_284243574.1">
    <property type="nucleotide sequence ID" value="NZ_BSST01000001.1"/>
</dbReference>
<dbReference type="PANTHER" id="PTHR30632:SF14">
    <property type="entry name" value="TUNGSTATE_MOLYBDATE_CHROMATE-BINDING PROTEIN MODA"/>
    <property type="match status" value="1"/>
</dbReference>
<comment type="similarity">
    <text evidence="1">Belongs to the bacterial solute-binding protein ModA family.</text>
</comment>
<dbReference type="InterPro" id="IPR005950">
    <property type="entry name" value="ModA"/>
</dbReference>
<protein>
    <submittedName>
        <fullName evidence="4">Molybdate ABC transporter substrate-binding protein</fullName>
    </submittedName>
</protein>
<name>A0ABQ6GSR8_9GAMM</name>
<dbReference type="CDD" id="cd13539">
    <property type="entry name" value="PBP2_AvModA"/>
    <property type="match status" value="1"/>
</dbReference>
<keyword evidence="2" id="KW-0479">Metal-binding</keyword>
<dbReference type="SUPFAM" id="SSF53850">
    <property type="entry name" value="Periplasmic binding protein-like II"/>
    <property type="match status" value="1"/>
</dbReference>
<evidence type="ECO:0000256" key="3">
    <source>
        <dbReference type="ARBA" id="ARBA00022729"/>
    </source>
</evidence>
<evidence type="ECO:0000256" key="1">
    <source>
        <dbReference type="ARBA" id="ARBA00009175"/>
    </source>
</evidence>
<sequence>MLTTSKPVRLWFLVVTLWLTFSVSASQDKQVLRIAVAANFVAPLNSLLPEFTEQTGISTQVFTGSTGNLFQQIAHGAPYDIFLAADTTRPQKLISLGKANANSLKTYAIGELAFWSSQWQQESKPSLDKLVTQLRQNQQKFAIANPKLAPYGKAAKQALVKLQLWPELKKQLVTGTNINQTFQQLRSGAVTTGIVALSQLKQNKYSGIKIPVNHYQPIKQQLVIITASQQIAKAQKFSDFLLAPSNQEKLNQLGYHSASAITNN</sequence>
<dbReference type="EMBL" id="BSST01000001">
    <property type="protein sequence ID" value="GLX77687.1"/>
    <property type="molecule type" value="Genomic_DNA"/>
</dbReference>